<dbReference type="InterPro" id="IPR001611">
    <property type="entry name" value="Leu-rich_rpt"/>
</dbReference>
<proteinExistence type="predicted"/>
<organism evidence="3 4">
    <name type="scientific">Diutina rugosa</name>
    <name type="common">Yeast</name>
    <name type="synonym">Candida rugosa</name>
    <dbReference type="NCBI Taxonomy" id="5481"/>
    <lineage>
        <taxon>Eukaryota</taxon>
        <taxon>Fungi</taxon>
        <taxon>Dikarya</taxon>
        <taxon>Ascomycota</taxon>
        <taxon>Saccharomycotina</taxon>
        <taxon>Pichiomycetes</taxon>
        <taxon>Debaryomycetaceae</taxon>
        <taxon>Diutina</taxon>
    </lineage>
</organism>
<dbReference type="VEuPathDB" id="FungiDB:DIURU_005600"/>
<dbReference type="InterPro" id="IPR050576">
    <property type="entry name" value="Cilia_flagella_integrity"/>
</dbReference>
<evidence type="ECO:0000313" key="3">
    <source>
        <dbReference type="EMBL" id="KAA8896860.1"/>
    </source>
</evidence>
<keyword evidence="2" id="KW-0677">Repeat</keyword>
<evidence type="ECO:0000256" key="1">
    <source>
        <dbReference type="ARBA" id="ARBA00022614"/>
    </source>
</evidence>
<sequence length="428" mass="49438">MGVVPNLNQCLNLEVLELDHNSLTKVPSFAEFTRLTDLTLRSNDLRSVKLEAPNLRRLITDNNMLESLEVDSRLVSVDAHRNRLPSVTNDDVSGNFNDDKITSVQVYHSVSLFKNPLEHITFHSGEIRCDWSDIKSIWWGDHEMVHIQGPRRRGGKGTWESHIKLHITPKLVSMPSNIAVGIQYTPDTLRDITIVVTEPSDLTSITWPSAVEKIRIYREVHIQFPYRDFKTHQMVQLPNGNSSFEKLRHLRYLELSGLNLKMSTNSPLRLPKSLYCFIFDYNVNDSIQFRFTGSGSSSTALRVMSIMSNFKSDKQYSKFSYASLGHGGDSIHRHLAILKASCPRHKNVSREFLEKLAHHEIDIVKYQEKKTLEWSAEVMDDVYDKSRCPPNLLSYVFERKLKNGTYAYREYPNPNKFFIAGQNTYKWR</sequence>
<dbReference type="PROSITE" id="PS51450">
    <property type="entry name" value="LRR"/>
    <property type="match status" value="1"/>
</dbReference>
<dbReference type="RefSeq" id="XP_034009656.1">
    <property type="nucleotide sequence ID" value="XM_034158601.1"/>
</dbReference>
<comment type="caution">
    <text evidence="3">The sequence shown here is derived from an EMBL/GenBank/DDBJ whole genome shotgun (WGS) entry which is preliminary data.</text>
</comment>
<dbReference type="OrthoDB" id="1728874at2759"/>
<dbReference type="EMBL" id="SWFT01000162">
    <property type="protein sequence ID" value="KAA8896860.1"/>
    <property type="molecule type" value="Genomic_DNA"/>
</dbReference>
<keyword evidence="4" id="KW-1185">Reference proteome</keyword>
<dbReference type="InterPro" id="IPR032675">
    <property type="entry name" value="LRR_dom_sf"/>
</dbReference>
<dbReference type="Gene3D" id="3.80.10.10">
    <property type="entry name" value="Ribonuclease Inhibitor"/>
    <property type="match status" value="1"/>
</dbReference>
<protein>
    <submittedName>
        <fullName evidence="3">Uncharacterized protein</fullName>
    </submittedName>
</protein>
<keyword evidence="1" id="KW-0433">Leucine-rich repeat</keyword>
<reference evidence="3 4" key="1">
    <citation type="submission" date="2019-07" db="EMBL/GenBank/DDBJ databases">
        <title>Genome assembly of two rare yeast pathogens: Diutina rugosa and Trichomonascus ciferrii.</title>
        <authorList>
            <person name="Mixao V."/>
            <person name="Saus E."/>
            <person name="Hansen A."/>
            <person name="Lass-Flor C."/>
            <person name="Gabaldon T."/>
        </authorList>
    </citation>
    <scope>NUCLEOTIDE SEQUENCE [LARGE SCALE GENOMIC DNA]</scope>
    <source>
        <strain evidence="3 4">CBS 613</strain>
    </source>
</reference>
<gene>
    <name evidence="3" type="ORF">DIURU_005600</name>
</gene>
<evidence type="ECO:0000313" key="4">
    <source>
        <dbReference type="Proteomes" id="UP000449547"/>
    </source>
</evidence>
<dbReference type="PANTHER" id="PTHR45973">
    <property type="entry name" value="PROTEIN PHOSPHATASE 1 REGULATORY SUBUNIT SDS22-RELATED"/>
    <property type="match status" value="1"/>
</dbReference>
<dbReference type="Proteomes" id="UP000449547">
    <property type="component" value="Unassembled WGS sequence"/>
</dbReference>
<dbReference type="AlphaFoldDB" id="A0A642UCV4"/>
<accession>A0A642UCV4</accession>
<name>A0A642UCV4_DIURU</name>
<dbReference type="PANTHER" id="PTHR45973:SF36">
    <property type="entry name" value="CENTRIOLIN"/>
    <property type="match status" value="1"/>
</dbReference>
<evidence type="ECO:0000256" key="2">
    <source>
        <dbReference type="ARBA" id="ARBA00022737"/>
    </source>
</evidence>
<dbReference type="GeneID" id="54784251"/>
<dbReference type="SUPFAM" id="SSF52058">
    <property type="entry name" value="L domain-like"/>
    <property type="match status" value="1"/>
</dbReference>